<accession>A0ABT6WX64</accession>
<dbReference type="PANTHER" id="PTHR47691">
    <property type="entry name" value="REGULATOR-RELATED"/>
    <property type="match status" value="1"/>
</dbReference>
<sequence>MPHDLPSPQPMFVARAAELSRMDEHLAPGRPIVISGMAGVGKTSLALHWAHRVADRFPDGQLYLNLRGFHPGRVMTTGEALRQLLGSLGVLGDRVPAETDAAERLYRTTLTGRRVLVVLDNVADAEQVRPLLPPGGCLAVLTSRRELTGLVVAEAAHPLPLRPLDDEGARALLAQRLGAGRIAGESAAAGRIITACGGLPLALAVVAARSAVNPSFSLADIAAQLARTAGGLDAMHSDDVSTDVRAAFSYSYDSLPVAARRMFRALGPHPGPEITEPAAAALAGTTPATAQRELARLTRAQLLIEHRPGRYALHDLLRAYATELGEELDTPQDRQAAQDRLIVHFVHGAHAAGTAINPFRAAMELPAGDRPATVAPCDDETTGLAWFAAEIRVLLAVFELAVRTGRDREAWQLAWGMGEFLDRNGDWREWVTVQTTALEAARRIGDRGAQAFSHRVAANGYLQLGRPDDAFAHLEQANDLYLGLGDTARAAHCLYLTAWARDLQGRGSQGLEYTERAIALARRADHPVVLGFALNMAGHLLAGLGEHRQALEKCAEALELQRKAEDRVGLSATLDTLGVAFHGLGRYDLAAEHYREGIELHAELGDHYHEADMAVRLGATYLAQGEVAAARESWQRALRILDSLDHPDAAGVRERLAGSPG</sequence>
<dbReference type="Proteomes" id="UP001241758">
    <property type="component" value="Unassembled WGS sequence"/>
</dbReference>
<feature type="repeat" description="TPR" evidence="1">
    <location>
        <begin position="571"/>
        <end position="604"/>
    </location>
</feature>
<dbReference type="Pfam" id="PF00931">
    <property type="entry name" value="NB-ARC"/>
    <property type="match status" value="1"/>
</dbReference>
<dbReference type="InterPro" id="IPR002182">
    <property type="entry name" value="NB-ARC"/>
</dbReference>
<dbReference type="SUPFAM" id="SSF48452">
    <property type="entry name" value="TPR-like"/>
    <property type="match status" value="2"/>
</dbReference>
<keyword evidence="1" id="KW-0802">TPR repeat</keyword>
<feature type="repeat" description="TPR" evidence="1">
    <location>
        <begin position="611"/>
        <end position="644"/>
    </location>
</feature>
<dbReference type="SMART" id="SM00028">
    <property type="entry name" value="TPR"/>
    <property type="match status" value="5"/>
</dbReference>
<keyword evidence="4" id="KW-1185">Reference proteome</keyword>
<dbReference type="SUPFAM" id="SSF52540">
    <property type="entry name" value="P-loop containing nucleoside triphosphate hydrolases"/>
    <property type="match status" value="1"/>
</dbReference>
<proteinExistence type="predicted"/>
<feature type="domain" description="NB-ARC" evidence="2">
    <location>
        <begin position="29"/>
        <end position="174"/>
    </location>
</feature>
<comment type="caution">
    <text evidence="3">The sequence shown here is derived from an EMBL/GenBank/DDBJ whole genome shotgun (WGS) entry which is preliminary data.</text>
</comment>
<dbReference type="EMBL" id="JASCTH010000032">
    <property type="protein sequence ID" value="MDI6104284.1"/>
    <property type="molecule type" value="Genomic_DNA"/>
</dbReference>
<organism evidence="3 4">
    <name type="scientific">Actinoplanes sandaracinus</name>
    <dbReference type="NCBI Taxonomy" id="3045177"/>
    <lineage>
        <taxon>Bacteria</taxon>
        <taxon>Bacillati</taxon>
        <taxon>Actinomycetota</taxon>
        <taxon>Actinomycetes</taxon>
        <taxon>Micromonosporales</taxon>
        <taxon>Micromonosporaceae</taxon>
        <taxon>Actinoplanes</taxon>
    </lineage>
</organism>
<dbReference type="PRINTS" id="PR00364">
    <property type="entry name" value="DISEASERSIST"/>
</dbReference>
<reference evidence="3 4" key="1">
    <citation type="submission" date="2023-05" db="EMBL/GenBank/DDBJ databases">
        <title>Actinoplanes sp. NEAU-A12 genome sequencing.</title>
        <authorList>
            <person name="Wang Z.-S."/>
        </authorList>
    </citation>
    <scope>NUCLEOTIDE SEQUENCE [LARGE SCALE GENOMIC DNA]</scope>
    <source>
        <strain evidence="3 4">NEAU-A12</strain>
    </source>
</reference>
<dbReference type="PROSITE" id="PS50005">
    <property type="entry name" value="TPR"/>
    <property type="match status" value="2"/>
</dbReference>
<dbReference type="PANTHER" id="PTHR47691:SF3">
    <property type="entry name" value="HTH-TYPE TRANSCRIPTIONAL REGULATOR RV0890C-RELATED"/>
    <property type="match status" value="1"/>
</dbReference>
<protein>
    <submittedName>
        <fullName evidence="3">Tetratricopeptide repeat protein</fullName>
    </submittedName>
</protein>
<gene>
    <name evidence="3" type="ORF">QLQ12_37400</name>
</gene>
<evidence type="ECO:0000313" key="3">
    <source>
        <dbReference type="EMBL" id="MDI6104284.1"/>
    </source>
</evidence>
<evidence type="ECO:0000259" key="2">
    <source>
        <dbReference type="Pfam" id="PF00931"/>
    </source>
</evidence>
<dbReference type="RefSeq" id="WP_282765646.1">
    <property type="nucleotide sequence ID" value="NZ_JASCTH010000032.1"/>
</dbReference>
<dbReference type="Pfam" id="PF13424">
    <property type="entry name" value="TPR_12"/>
    <property type="match status" value="1"/>
</dbReference>
<dbReference type="InterPro" id="IPR011990">
    <property type="entry name" value="TPR-like_helical_dom_sf"/>
</dbReference>
<dbReference type="Gene3D" id="1.25.40.10">
    <property type="entry name" value="Tetratricopeptide repeat domain"/>
    <property type="match status" value="1"/>
</dbReference>
<evidence type="ECO:0000313" key="4">
    <source>
        <dbReference type="Proteomes" id="UP001241758"/>
    </source>
</evidence>
<dbReference type="InterPro" id="IPR027417">
    <property type="entry name" value="P-loop_NTPase"/>
</dbReference>
<dbReference type="InterPro" id="IPR019734">
    <property type="entry name" value="TPR_rpt"/>
</dbReference>
<name>A0ABT6WX64_9ACTN</name>
<evidence type="ECO:0000256" key="1">
    <source>
        <dbReference type="PROSITE-ProRule" id="PRU00339"/>
    </source>
</evidence>
<dbReference type="Gene3D" id="3.40.50.300">
    <property type="entry name" value="P-loop containing nucleotide triphosphate hydrolases"/>
    <property type="match status" value="1"/>
</dbReference>